<keyword evidence="4" id="KW-1185">Reference proteome</keyword>
<gene>
    <name evidence="3" type="ORF">LNL84_01730</name>
</gene>
<feature type="coiled-coil region" evidence="2">
    <location>
        <begin position="200"/>
        <end position="227"/>
    </location>
</feature>
<dbReference type="GO" id="GO:0015074">
    <property type="term" value="P:DNA integration"/>
    <property type="evidence" value="ECO:0007669"/>
    <property type="project" value="InterPro"/>
</dbReference>
<evidence type="ECO:0000256" key="1">
    <source>
        <dbReference type="ARBA" id="ARBA00023172"/>
    </source>
</evidence>
<dbReference type="EMBL" id="JAJNNZ010000001">
    <property type="protein sequence ID" value="MCJ2375549.1"/>
    <property type="molecule type" value="Genomic_DNA"/>
</dbReference>
<sequence length="662" mass="75562">MIHDVVDTVLNVDGAIRLRPFSTEKYQRLASTVLWQANRNTGTMISRFSDDSWLRNGEKSSITFHQANTELGYELRAITLGMLAHGAGEGMQPVKWGTTKRIIRCSKRFGLWLQAQNIRSLHQLDVLPLLRLRHLIGKFLTANNASKHIYIAQDVSSALYWWQQYGIIKSAERVDLFTELLSPLIALQSSLRQKHAVIPIRIMKLILKECEEQLEHAERHFDQWQAIQLGLNNRIAGLNPGHFSCNTFIDALSETEAEELNHLHAYFKRIRCYVFVVVMAYSGMRHSEAMALDDDAAFSRDAIHYLRSDLSKTTDGSQALEWVVSEQAYRGVKLLGKMNTIYRARAKQLIQFYSNSLPEKRFLNLQFGAEDNKLFRVRYPKQSAWFSNQSKVSKNGFNNVNTLFSIPVTQADIEQLETLGCNVQSVSATSKNFRLPYQVGIPFNFTSHQFRHTFAWFIVANRLGDLDDIKYQYKHLESSMTLVYSHRGYDSMAEVVRLTESFEAYLTEQAMTNLVSAAEQGHLAGRGGQKFVEILKQVLGDDFENGSSPHFANMQELLTYTAKHSSNFRGLSHGYCTKGTSCKVRNAADPSHCINCDSYIATPKHLPHWLVIKQRCEQQLTAFEQFPEEMQPRFASFKGALTDNLHAANRIIEQLQINVKEA</sequence>
<proteinExistence type="predicted"/>
<dbReference type="Proteomes" id="UP001139488">
    <property type="component" value="Unassembled WGS sequence"/>
</dbReference>
<reference evidence="3" key="1">
    <citation type="submission" date="2021-11" db="EMBL/GenBank/DDBJ databases">
        <title>Vibrio ZSDE26 sp. nov. and Vibrio ZSDZ34 sp. nov., isolated from coastal seawater in Qingdao.</title>
        <authorList>
            <person name="Zhang P."/>
        </authorList>
    </citation>
    <scope>NUCLEOTIDE SEQUENCE</scope>
    <source>
        <strain evidence="3">ZSDZ34</strain>
    </source>
</reference>
<dbReference type="InterPro" id="IPR011010">
    <property type="entry name" value="DNA_brk_join_enz"/>
</dbReference>
<dbReference type="SUPFAM" id="SSF56349">
    <property type="entry name" value="DNA breaking-rejoining enzymes"/>
    <property type="match status" value="1"/>
</dbReference>
<name>A0A9X2AU50_9VIBR</name>
<dbReference type="InterPro" id="IPR013762">
    <property type="entry name" value="Integrase-like_cat_sf"/>
</dbReference>
<dbReference type="Gene3D" id="1.10.443.10">
    <property type="entry name" value="Intergrase catalytic core"/>
    <property type="match status" value="1"/>
</dbReference>
<keyword evidence="1" id="KW-0233">DNA recombination</keyword>
<accession>A0A9X2AU50</accession>
<evidence type="ECO:0000313" key="3">
    <source>
        <dbReference type="EMBL" id="MCJ2375549.1"/>
    </source>
</evidence>
<dbReference type="GO" id="GO:0003677">
    <property type="term" value="F:DNA binding"/>
    <property type="evidence" value="ECO:0007669"/>
    <property type="project" value="InterPro"/>
</dbReference>
<evidence type="ECO:0000313" key="4">
    <source>
        <dbReference type="Proteomes" id="UP001139488"/>
    </source>
</evidence>
<dbReference type="AlphaFoldDB" id="A0A9X2AU50"/>
<evidence type="ECO:0008006" key="5">
    <source>
        <dbReference type="Google" id="ProtNLM"/>
    </source>
</evidence>
<evidence type="ECO:0000256" key="2">
    <source>
        <dbReference type="SAM" id="Coils"/>
    </source>
</evidence>
<protein>
    <recommendedName>
        <fullName evidence="5">Integrase</fullName>
    </recommendedName>
</protein>
<organism evidence="3 4">
    <name type="scientific">Vibrio gelatinilyticus</name>
    <dbReference type="NCBI Taxonomy" id="2893468"/>
    <lineage>
        <taxon>Bacteria</taxon>
        <taxon>Pseudomonadati</taxon>
        <taxon>Pseudomonadota</taxon>
        <taxon>Gammaproteobacteria</taxon>
        <taxon>Vibrionales</taxon>
        <taxon>Vibrionaceae</taxon>
        <taxon>Vibrio</taxon>
    </lineage>
</organism>
<comment type="caution">
    <text evidence="3">The sequence shown here is derived from an EMBL/GenBank/DDBJ whole genome shotgun (WGS) entry which is preliminary data.</text>
</comment>
<keyword evidence="2" id="KW-0175">Coiled coil</keyword>
<dbReference type="RefSeq" id="WP_244354682.1">
    <property type="nucleotide sequence ID" value="NZ_JAJNNZ010000001.1"/>
</dbReference>
<dbReference type="GO" id="GO:0006310">
    <property type="term" value="P:DNA recombination"/>
    <property type="evidence" value="ECO:0007669"/>
    <property type="project" value="UniProtKB-KW"/>
</dbReference>